<keyword evidence="2" id="KW-0238">DNA-binding</keyword>
<keyword evidence="7" id="KW-1185">Reference proteome</keyword>
<dbReference type="Pfam" id="PF01381">
    <property type="entry name" value="HTH_3"/>
    <property type="match status" value="1"/>
</dbReference>
<organism evidence="6 7">
    <name type="scientific">Pelomonas dachongensis</name>
    <dbReference type="NCBI Taxonomy" id="3299029"/>
    <lineage>
        <taxon>Bacteria</taxon>
        <taxon>Pseudomonadati</taxon>
        <taxon>Pseudomonadota</taxon>
        <taxon>Betaproteobacteria</taxon>
        <taxon>Burkholderiales</taxon>
        <taxon>Sphaerotilaceae</taxon>
        <taxon>Roseateles</taxon>
    </lineage>
</organism>
<dbReference type="Gene3D" id="1.10.260.40">
    <property type="entry name" value="lambda repressor-like DNA-binding domains"/>
    <property type="match status" value="1"/>
</dbReference>
<keyword evidence="1" id="KW-0805">Transcription regulation</keyword>
<feature type="region of interest" description="Disordered" evidence="4">
    <location>
        <begin position="1"/>
        <end position="22"/>
    </location>
</feature>
<sequence>MPNHSPRSGGRPAGATSFDPIPATAFGQAVREFRMERGLTQEGLALVAGVDRGFMGHLERGERQASLTVLLKIAKALGCRPSALLAAVEAQLPASYLSVE</sequence>
<feature type="domain" description="HTH cro/C1-type" evidence="5">
    <location>
        <begin position="30"/>
        <end position="84"/>
    </location>
</feature>
<evidence type="ECO:0000313" key="7">
    <source>
        <dbReference type="Proteomes" id="UP001606300"/>
    </source>
</evidence>
<evidence type="ECO:0000256" key="2">
    <source>
        <dbReference type="ARBA" id="ARBA00023125"/>
    </source>
</evidence>
<name>A0ABW7EWR5_9BURK</name>
<dbReference type="InterPro" id="IPR010982">
    <property type="entry name" value="Lambda_DNA-bd_dom_sf"/>
</dbReference>
<dbReference type="PANTHER" id="PTHR46797">
    <property type="entry name" value="HTH-TYPE TRANSCRIPTIONAL REGULATOR"/>
    <property type="match status" value="1"/>
</dbReference>
<dbReference type="SMART" id="SM00530">
    <property type="entry name" value="HTH_XRE"/>
    <property type="match status" value="1"/>
</dbReference>
<keyword evidence="3" id="KW-0804">Transcription</keyword>
<dbReference type="SUPFAM" id="SSF47413">
    <property type="entry name" value="lambda repressor-like DNA-binding domains"/>
    <property type="match status" value="1"/>
</dbReference>
<evidence type="ECO:0000256" key="4">
    <source>
        <dbReference type="SAM" id="MobiDB-lite"/>
    </source>
</evidence>
<evidence type="ECO:0000256" key="1">
    <source>
        <dbReference type="ARBA" id="ARBA00023015"/>
    </source>
</evidence>
<dbReference type="InterPro" id="IPR050807">
    <property type="entry name" value="TransReg_Diox_bact_type"/>
</dbReference>
<evidence type="ECO:0000313" key="6">
    <source>
        <dbReference type="EMBL" id="MFG6417264.1"/>
    </source>
</evidence>
<dbReference type="Proteomes" id="UP001606300">
    <property type="component" value="Unassembled WGS sequence"/>
</dbReference>
<dbReference type="RefSeq" id="WP_394473321.1">
    <property type="nucleotide sequence ID" value="NZ_JBIGHY010000019.1"/>
</dbReference>
<evidence type="ECO:0000259" key="5">
    <source>
        <dbReference type="PROSITE" id="PS50943"/>
    </source>
</evidence>
<proteinExistence type="predicted"/>
<protein>
    <submittedName>
        <fullName evidence="6">Helix-turn-helix domain-containing protein</fullName>
    </submittedName>
</protein>
<dbReference type="CDD" id="cd00093">
    <property type="entry name" value="HTH_XRE"/>
    <property type="match status" value="1"/>
</dbReference>
<gene>
    <name evidence="6" type="ORF">ACG02S_25555</name>
</gene>
<dbReference type="EMBL" id="JBIGHY010000019">
    <property type="protein sequence ID" value="MFG6417264.1"/>
    <property type="molecule type" value="Genomic_DNA"/>
</dbReference>
<reference evidence="6 7" key="1">
    <citation type="submission" date="2024-09" db="EMBL/GenBank/DDBJ databases">
        <title>Novel species of the genus Pelomonas and Roseateles isolated from streams.</title>
        <authorList>
            <person name="Lu H."/>
        </authorList>
    </citation>
    <scope>NUCLEOTIDE SEQUENCE [LARGE SCALE GENOMIC DNA]</scope>
    <source>
        <strain evidence="6 7">DC23W</strain>
    </source>
</reference>
<comment type="caution">
    <text evidence="6">The sequence shown here is derived from an EMBL/GenBank/DDBJ whole genome shotgun (WGS) entry which is preliminary data.</text>
</comment>
<accession>A0ABW7EWR5</accession>
<dbReference type="PANTHER" id="PTHR46797:SF23">
    <property type="entry name" value="HTH-TYPE TRANSCRIPTIONAL REGULATOR SUTR"/>
    <property type="match status" value="1"/>
</dbReference>
<evidence type="ECO:0000256" key="3">
    <source>
        <dbReference type="ARBA" id="ARBA00023163"/>
    </source>
</evidence>
<dbReference type="PROSITE" id="PS50943">
    <property type="entry name" value="HTH_CROC1"/>
    <property type="match status" value="1"/>
</dbReference>
<dbReference type="InterPro" id="IPR001387">
    <property type="entry name" value="Cro/C1-type_HTH"/>
</dbReference>